<dbReference type="Gene3D" id="3.40.50.2300">
    <property type="match status" value="1"/>
</dbReference>
<evidence type="ECO:0000256" key="3">
    <source>
        <dbReference type="ARBA" id="ARBA00023159"/>
    </source>
</evidence>
<dbReference type="Proteomes" id="UP000269903">
    <property type="component" value="Chromosome"/>
</dbReference>
<dbReference type="PANTHER" id="PTHR37299">
    <property type="entry name" value="TRANSCRIPTIONAL REGULATOR-RELATED"/>
    <property type="match status" value="1"/>
</dbReference>
<organism evidence="5 6">
    <name type="scientific">Streptococcus equi subsp. zooepidemicus</name>
    <dbReference type="NCBI Taxonomy" id="40041"/>
    <lineage>
        <taxon>Bacteria</taxon>
        <taxon>Bacillati</taxon>
        <taxon>Bacillota</taxon>
        <taxon>Bacilli</taxon>
        <taxon>Lactobacillales</taxon>
        <taxon>Streptococcaceae</taxon>
        <taxon>Streptococcus</taxon>
    </lineage>
</organism>
<dbReference type="InterPro" id="IPR011006">
    <property type="entry name" value="CheY-like_superfamily"/>
</dbReference>
<dbReference type="EMBL" id="LR134317">
    <property type="protein sequence ID" value="VEF05141.1"/>
    <property type="molecule type" value="Genomic_DNA"/>
</dbReference>
<dbReference type="GO" id="GO:0003677">
    <property type="term" value="F:DNA binding"/>
    <property type="evidence" value="ECO:0007669"/>
    <property type="project" value="InterPro"/>
</dbReference>
<dbReference type="STRING" id="1051072.SeseC_02056"/>
<evidence type="ECO:0000256" key="2">
    <source>
        <dbReference type="ARBA" id="ARBA00023012"/>
    </source>
</evidence>
<dbReference type="Gene3D" id="2.40.50.1020">
    <property type="entry name" value="LytTr DNA-binding domain"/>
    <property type="match status" value="1"/>
</dbReference>
<name>A0A2X3YWF7_STRSZ</name>
<dbReference type="PROSITE" id="PS50110">
    <property type="entry name" value="RESPONSE_REGULATORY"/>
    <property type="match status" value="1"/>
</dbReference>
<dbReference type="PANTHER" id="PTHR37299:SF3">
    <property type="entry name" value="STAGE 0 SPORULATION PROTEIN A HOMOLOG"/>
    <property type="match status" value="1"/>
</dbReference>
<dbReference type="CDD" id="cd17533">
    <property type="entry name" value="REC_LytTR_AgrA-like"/>
    <property type="match status" value="1"/>
</dbReference>
<dbReference type="Pfam" id="PF04397">
    <property type="entry name" value="LytTR"/>
    <property type="match status" value="1"/>
</dbReference>
<evidence type="ECO:0000313" key="5">
    <source>
        <dbReference type="EMBL" id="VEF05141.1"/>
    </source>
</evidence>
<dbReference type="InterPro" id="IPR007492">
    <property type="entry name" value="LytTR_DNA-bd_dom"/>
</dbReference>
<keyword evidence="3" id="KW-0010">Activator</keyword>
<dbReference type="PROSITE" id="PS50930">
    <property type="entry name" value="HTH_LYTTR"/>
    <property type="match status" value="1"/>
</dbReference>
<accession>A0A2X3YWF7</accession>
<dbReference type="RefSeq" id="WP_111690344.1">
    <property type="nucleotide sequence ID" value="NZ_CP065059.1"/>
</dbReference>
<gene>
    <name evidence="5" type="primary">agrA_1</name>
    <name evidence="5" type="ORF">NCTC6180_00198</name>
</gene>
<sequence>MRVVILEDDMIQQRYLEKLIKELEVKHQLLFQGLDCFGRSHQLLSAIKKNCGQQLFFLDIEIKNEDKKGLEVARQIRQINPDAMIVFVTTHSEFMPLAFQYQVSALDYIDKELPHTEFVQRVETALLYAVRQNSETIAESAFYFTSRYAQVQVPFNDILYIETSSRAHRVNLYTKKERMQFTGTLTDILKQESRFLQCHRSFLINPRNVVRVDKIERVVYFRNGSSCLIARSKMNSVLTTIENLHRGDN</sequence>
<comment type="function">
    <text evidence="4">Required for high-level post-exponential phase expression of a series of secreted proteins.</text>
</comment>
<dbReference type="InterPro" id="IPR046947">
    <property type="entry name" value="LytR-like"/>
</dbReference>
<dbReference type="SMART" id="SM00850">
    <property type="entry name" value="LytTR"/>
    <property type="match status" value="1"/>
</dbReference>
<dbReference type="SMART" id="SM00448">
    <property type="entry name" value="REC"/>
    <property type="match status" value="1"/>
</dbReference>
<keyword evidence="2" id="KW-0902">Two-component regulatory system</keyword>
<dbReference type="GO" id="GO:0000156">
    <property type="term" value="F:phosphorelay response regulator activity"/>
    <property type="evidence" value="ECO:0007669"/>
    <property type="project" value="InterPro"/>
</dbReference>
<dbReference type="AlphaFoldDB" id="A0A2X3YWF7"/>
<reference evidence="5 6" key="1">
    <citation type="submission" date="2018-12" db="EMBL/GenBank/DDBJ databases">
        <authorList>
            <consortium name="Pathogen Informatics"/>
        </authorList>
    </citation>
    <scope>NUCLEOTIDE SEQUENCE [LARGE SCALE GENOMIC DNA]</scope>
    <source>
        <strain evidence="5 6">NCTC6180</strain>
    </source>
</reference>
<dbReference type="Pfam" id="PF00072">
    <property type="entry name" value="Response_reg"/>
    <property type="match status" value="1"/>
</dbReference>
<proteinExistence type="predicted"/>
<protein>
    <submittedName>
        <fullName evidence="5">Response regulator protein</fullName>
    </submittedName>
</protein>
<keyword evidence="1" id="KW-0963">Cytoplasm</keyword>
<evidence type="ECO:0000256" key="4">
    <source>
        <dbReference type="ARBA" id="ARBA00037164"/>
    </source>
</evidence>
<evidence type="ECO:0000313" key="6">
    <source>
        <dbReference type="Proteomes" id="UP000269903"/>
    </source>
</evidence>
<dbReference type="InterPro" id="IPR001789">
    <property type="entry name" value="Sig_transdc_resp-reg_receiver"/>
</dbReference>
<dbReference type="SUPFAM" id="SSF52172">
    <property type="entry name" value="CheY-like"/>
    <property type="match status" value="1"/>
</dbReference>
<evidence type="ECO:0000256" key="1">
    <source>
        <dbReference type="ARBA" id="ARBA00022490"/>
    </source>
</evidence>